<dbReference type="Proteomes" id="UP000014387">
    <property type="component" value="Unassembled WGS sequence"/>
</dbReference>
<gene>
    <name evidence="1" type="ORF">HMPREF9238_00975</name>
</gene>
<reference evidence="1 2" key="1">
    <citation type="submission" date="2013-05" db="EMBL/GenBank/DDBJ databases">
        <title>The Genome Sequence of Actinomyces europaeus ACS-120-V-COL10B.</title>
        <authorList>
            <consortium name="The Broad Institute Genomics Platform"/>
            <person name="Earl A."/>
            <person name="Ward D."/>
            <person name="Feldgarden M."/>
            <person name="Gevers D."/>
            <person name="Saerens B."/>
            <person name="Vaneechoutte M."/>
            <person name="Walker B."/>
            <person name="Young S."/>
            <person name="Zeng Q."/>
            <person name="Gargeya S."/>
            <person name="Fitzgerald M."/>
            <person name="Haas B."/>
            <person name="Abouelleil A."/>
            <person name="Allen A.W."/>
            <person name="Alvarado L."/>
            <person name="Arachchi H.M."/>
            <person name="Berlin A.M."/>
            <person name="Chapman S.B."/>
            <person name="Gainer-Dewar J."/>
            <person name="Goldberg J."/>
            <person name="Griggs A."/>
            <person name="Gujja S."/>
            <person name="Hansen M."/>
            <person name="Howarth C."/>
            <person name="Imamovic A."/>
            <person name="Ireland A."/>
            <person name="Larimer J."/>
            <person name="McCowan C."/>
            <person name="Murphy C."/>
            <person name="Pearson M."/>
            <person name="Poon T.W."/>
            <person name="Priest M."/>
            <person name="Roberts A."/>
            <person name="Saif S."/>
            <person name="Shea T."/>
            <person name="Sisk P."/>
            <person name="Sykes S."/>
            <person name="Wortman J."/>
            <person name="Nusbaum C."/>
            <person name="Birren B."/>
        </authorList>
    </citation>
    <scope>NUCLEOTIDE SEQUENCE [LARGE SCALE GENOMIC DNA]</scope>
    <source>
        <strain evidence="1 2">ACS-120-V-Col10b</strain>
    </source>
</reference>
<evidence type="ECO:0000313" key="2">
    <source>
        <dbReference type="Proteomes" id="UP000014387"/>
    </source>
</evidence>
<dbReference type="EMBL" id="AGWN01000001">
    <property type="protein sequence ID" value="EPD31208.1"/>
    <property type="molecule type" value="Genomic_DNA"/>
</dbReference>
<name>A0A9W5REU1_9ACTO</name>
<comment type="caution">
    <text evidence="1">The sequence shown here is derived from an EMBL/GenBank/DDBJ whole genome shotgun (WGS) entry which is preliminary data.</text>
</comment>
<organism evidence="1 2">
    <name type="scientific">Gleimia europaea ACS-120-V-Col10b</name>
    <dbReference type="NCBI Taxonomy" id="883069"/>
    <lineage>
        <taxon>Bacteria</taxon>
        <taxon>Bacillati</taxon>
        <taxon>Actinomycetota</taxon>
        <taxon>Actinomycetes</taxon>
        <taxon>Actinomycetales</taxon>
        <taxon>Actinomycetaceae</taxon>
        <taxon>Gleimia</taxon>
    </lineage>
</organism>
<dbReference type="AlphaFoldDB" id="A0A9W5REU1"/>
<sequence length="94" mass="11036">MYGNDDDYTYHFKDQISQDQIKPILRDLEWIIKPSAFPDYMSEIYVIGSHNIDDVLARLRKAGLDPIPETIAEEPWVYRPDEETIEEYVARCGL</sequence>
<accession>A0A9W5REU1</accession>
<dbReference type="RefSeq" id="WP_016444319.1">
    <property type="nucleotide sequence ID" value="NZ_KE150266.1"/>
</dbReference>
<keyword evidence="2" id="KW-1185">Reference proteome</keyword>
<evidence type="ECO:0000313" key="1">
    <source>
        <dbReference type="EMBL" id="EPD31208.1"/>
    </source>
</evidence>
<protein>
    <submittedName>
        <fullName evidence="1">Uncharacterized protein</fullName>
    </submittedName>
</protein>
<dbReference type="OrthoDB" id="9835264at2"/>
<proteinExistence type="predicted"/>